<dbReference type="PATRIC" id="fig|520762.4.peg.1731"/>
<dbReference type="PROSITE" id="PS50901">
    <property type="entry name" value="FTSK"/>
    <property type="match status" value="1"/>
</dbReference>
<dbReference type="SMART" id="SM00843">
    <property type="entry name" value="Ftsk_gamma"/>
    <property type="match status" value="1"/>
</dbReference>
<keyword evidence="7" id="KW-0159">Chromosome partition</keyword>
<feature type="transmembrane region" description="Helical" evidence="17">
    <location>
        <begin position="15"/>
        <end position="35"/>
    </location>
</feature>
<keyword evidence="12" id="KW-0131">Cell cycle</keyword>
<dbReference type="InterPro" id="IPR027417">
    <property type="entry name" value="P-loop_NTPase"/>
</dbReference>
<feature type="transmembrane region" description="Helical" evidence="17">
    <location>
        <begin position="87"/>
        <end position="105"/>
    </location>
</feature>
<dbReference type="RefSeq" id="WP_068556156.1">
    <property type="nucleotide sequence ID" value="NZ_LOEE01000031.1"/>
</dbReference>
<dbReference type="SUPFAM" id="SSF52540">
    <property type="entry name" value="P-loop containing nucleoside triphosphate hydrolases"/>
    <property type="match status" value="1"/>
</dbReference>
<comment type="subcellular location">
    <subcellularLocation>
        <location evidence="1">Cell membrane</location>
        <topology evidence="1">Multi-pass membrane protein</topology>
    </subcellularLocation>
</comment>
<dbReference type="PANTHER" id="PTHR22683:SF41">
    <property type="entry name" value="DNA TRANSLOCASE FTSK"/>
    <property type="match status" value="1"/>
</dbReference>
<comment type="subunit">
    <text evidence="14">Homohexamer. Forms a ring that surrounds DNA.</text>
</comment>
<dbReference type="InterPro" id="IPR025199">
    <property type="entry name" value="FtsK_4TM"/>
</dbReference>
<dbReference type="Pfam" id="PF09397">
    <property type="entry name" value="FtsK_gamma"/>
    <property type="match status" value="1"/>
</dbReference>
<feature type="domain" description="FtsK" evidence="18">
    <location>
        <begin position="434"/>
        <end position="624"/>
    </location>
</feature>
<dbReference type="Proteomes" id="UP000070456">
    <property type="component" value="Unassembled WGS sequence"/>
</dbReference>
<dbReference type="InterPro" id="IPR002543">
    <property type="entry name" value="FtsK_dom"/>
</dbReference>
<evidence type="ECO:0000313" key="20">
    <source>
        <dbReference type="Proteomes" id="UP000070456"/>
    </source>
</evidence>
<dbReference type="GO" id="GO:0007059">
    <property type="term" value="P:chromosome segregation"/>
    <property type="evidence" value="ECO:0007669"/>
    <property type="project" value="UniProtKB-KW"/>
</dbReference>
<evidence type="ECO:0000256" key="5">
    <source>
        <dbReference type="ARBA" id="ARBA00022692"/>
    </source>
</evidence>
<evidence type="ECO:0000256" key="2">
    <source>
        <dbReference type="ARBA" id="ARBA00006474"/>
    </source>
</evidence>
<proteinExistence type="inferred from homology"/>
<feature type="transmembrane region" description="Helical" evidence="17">
    <location>
        <begin position="153"/>
        <end position="175"/>
    </location>
</feature>
<dbReference type="Gene3D" id="1.10.10.10">
    <property type="entry name" value="Winged helix-like DNA-binding domain superfamily/Winged helix DNA-binding domain"/>
    <property type="match status" value="1"/>
</dbReference>
<dbReference type="STRING" id="520762.AN619_15620"/>
<keyword evidence="3" id="KW-1003">Cell membrane</keyword>
<dbReference type="InterPro" id="IPR036390">
    <property type="entry name" value="WH_DNA-bd_sf"/>
</dbReference>
<reference evidence="19 20" key="1">
    <citation type="submission" date="2015-12" db="EMBL/GenBank/DDBJ databases">
        <title>Draft genome sequence of the thermoanaerobe Thermotalea metallivorans, an isolate from the runoff channel of the Great Artesian Basin, Australia.</title>
        <authorList>
            <person name="Patel B.K."/>
        </authorList>
    </citation>
    <scope>NUCLEOTIDE SEQUENCE [LARGE SCALE GENOMIC DNA]</scope>
    <source>
        <strain evidence="19 20">B2-1</strain>
    </source>
</reference>
<evidence type="ECO:0000313" key="19">
    <source>
        <dbReference type="EMBL" id="KXG75808.1"/>
    </source>
</evidence>
<feature type="transmembrane region" description="Helical" evidence="17">
    <location>
        <begin position="55"/>
        <end position="75"/>
    </location>
</feature>
<keyword evidence="11 17" id="KW-0472">Membrane</keyword>
<evidence type="ECO:0000256" key="6">
    <source>
        <dbReference type="ARBA" id="ARBA00022741"/>
    </source>
</evidence>
<organism evidence="19 20">
    <name type="scientific">Thermotalea metallivorans</name>
    <dbReference type="NCBI Taxonomy" id="520762"/>
    <lineage>
        <taxon>Bacteria</taxon>
        <taxon>Bacillati</taxon>
        <taxon>Bacillota</taxon>
        <taxon>Clostridia</taxon>
        <taxon>Peptostreptococcales</taxon>
        <taxon>Thermotaleaceae</taxon>
        <taxon>Thermotalea</taxon>
    </lineage>
</organism>
<evidence type="ECO:0000256" key="16">
    <source>
        <dbReference type="SAM" id="MobiDB-lite"/>
    </source>
</evidence>
<keyword evidence="10" id="KW-0238">DNA-binding</keyword>
<keyword evidence="20" id="KW-1185">Reference proteome</keyword>
<dbReference type="Pfam" id="PF13491">
    <property type="entry name" value="FtsK_4TM"/>
    <property type="match status" value="1"/>
</dbReference>
<comment type="caution">
    <text evidence="19">The sequence shown here is derived from an EMBL/GenBank/DDBJ whole genome shotgun (WGS) entry which is preliminary data.</text>
</comment>
<evidence type="ECO:0000256" key="8">
    <source>
        <dbReference type="ARBA" id="ARBA00022840"/>
    </source>
</evidence>
<dbReference type="PANTHER" id="PTHR22683">
    <property type="entry name" value="SPORULATION PROTEIN RELATED"/>
    <property type="match status" value="1"/>
</dbReference>
<keyword evidence="4" id="KW-0132">Cell division</keyword>
<dbReference type="InterPro" id="IPR041027">
    <property type="entry name" value="FtsK_alpha"/>
</dbReference>
<evidence type="ECO:0000256" key="7">
    <source>
        <dbReference type="ARBA" id="ARBA00022829"/>
    </source>
</evidence>
<keyword evidence="6 15" id="KW-0547">Nucleotide-binding</keyword>
<evidence type="ECO:0000256" key="10">
    <source>
        <dbReference type="ARBA" id="ARBA00023125"/>
    </source>
</evidence>
<name>A0A140L5I3_9FIRM</name>
<dbReference type="Gene3D" id="3.40.50.300">
    <property type="entry name" value="P-loop containing nucleotide triphosphate hydrolases"/>
    <property type="match status" value="1"/>
</dbReference>
<dbReference type="Gene3D" id="3.30.980.40">
    <property type="match status" value="1"/>
</dbReference>
<sequence length="771" mass="84548">MSRRQRKKEQAKSPLYHEIISLFIISIGILVLISLQTESSGEIGKLIKYMLKGLLSQPANLLPYVIILFGLFTMAGKIKSIDKKLKFTVPIIYLSYVILYGIYHMDLNMEHFFRLENLGKAYRDGVNGQGGGLIGVTLGSVFIKLFGVNGSYVILITVMVASVVVMTGISLVTLLTNCKNGVVHFFVTLGQALLDFIQMPGEKEKEPAASKENTNLRNENGRAVKEYADTFMTKTDVLDDKIKILDFTRKADGEEKMQDLPVGPKNDEKKQKQGTSDDFDADSIPMQLAQASKSNIEYKMPSLNLLENGAAISSKNDKREIINKAKILEETLQNFGVDAKVMQVSKGPAITRYEIQPSPGVKVSKIVSLSDDIALNLAASHIRIEAPIPGKAAVGIEVPNDTIATVTIKEVLSSEQFTANESKLTFALGKDIAGNPITADLAKMPHLLIAGATGSGKSVCVNALITSILYKATPDEVKFLLIDPKVVELNNYNGIPHLLIPVVTDPKKASTALHWAVQEMTNRYKVFAQNGVRDIHGYNEKALREGKETLPKIVVIIDELADLMMVAPGQVEDAICRLAQMARAAGMHLIVATQRPSVDVITGVIKANIPSRIAFAVSSQADSRTILDMGGAEKLLGKGDMLFYPVGASKPKRVQGAFISDVEVERVVSFIKEQSADHHPYEPDIIDKIENDGIDEGETADDLLKEAIELVVQTEQASISMLQRRFRIGYNRAARLIDAMEERGIVGPHEGSKPRQVLVTKEELEDIQSQI</sequence>
<evidence type="ECO:0000256" key="3">
    <source>
        <dbReference type="ARBA" id="ARBA00022475"/>
    </source>
</evidence>
<dbReference type="InterPro" id="IPR050206">
    <property type="entry name" value="FtsK/SpoIIIE/SftA"/>
</dbReference>
<dbReference type="AlphaFoldDB" id="A0A140L5I3"/>
<evidence type="ECO:0000259" key="18">
    <source>
        <dbReference type="PROSITE" id="PS50901"/>
    </source>
</evidence>
<evidence type="ECO:0000256" key="14">
    <source>
        <dbReference type="ARBA" id="ARBA00025923"/>
    </source>
</evidence>
<dbReference type="SUPFAM" id="SSF46785">
    <property type="entry name" value="Winged helix' DNA-binding domain"/>
    <property type="match status" value="1"/>
</dbReference>
<dbReference type="GO" id="GO:0005886">
    <property type="term" value="C:plasma membrane"/>
    <property type="evidence" value="ECO:0007669"/>
    <property type="project" value="UniProtKB-SubCell"/>
</dbReference>
<protein>
    <submittedName>
        <fullName evidence="19">DNA translocase SpoIIIE</fullName>
    </submittedName>
</protein>
<dbReference type="InterPro" id="IPR036388">
    <property type="entry name" value="WH-like_DNA-bd_sf"/>
</dbReference>
<evidence type="ECO:0000256" key="1">
    <source>
        <dbReference type="ARBA" id="ARBA00004651"/>
    </source>
</evidence>
<comment type="similarity">
    <text evidence="2">Belongs to the FtsK/SpoIIIE/SftA family.</text>
</comment>
<dbReference type="CDD" id="cd01127">
    <property type="entry name" value="TrwB_TraG_TraD_VirD4"/>
    <property type="match status" value="1"/>
</dbReference>
<evidence type="ECO:0000256" key="15">
    <source>
        <dbReference type="PROSITE-ProRule" id="PRU00289"/>
    </source>
</evidence>
<dbReference type="InterPro" id="IPR003593">
    <property type="entry name" value="AAA+_ATPase"/>
</dbReference>
<feature type="region of interest" description="Disordered" evidence="16">
    <location>
        <begin position="255"/>
        <end position="284"/>
    </location>
</feature>
<evidence type="ECO:0000256" key="12">
    <source>
        <dbReference type="ARBA" id="ARBA00023306"/>
    </source>
</evidence>
<feature type="binding site" evidence="15">
    <location>
        <begin position="451"/>
        <end position="458"/>
    </location>
    <ligand>
        <name>ATP</name>
        <dbReference type="ChEBI" id="CHEBI:30616"/>
    </ligand>
</feature>
<accession>A0A140L5I3</accession>
<keyword evidence="5 17" id="KW-0812">Transmembrane</keyword>
<evidence type="ECO:0000256" key="11">
    <source>
        <dbReference type="ARBA" id="ARBA00023136"/>
    </source>
</evidence>
<evidence type="ECO:0000256" key="4">
    <source>
        <dbReference type="ARBA" id="ARBA00022618"/>
    </source>
</evidence>
<dbReference type="EMBL" id="LOEE01000031">
    <property type="protein sequence ID" value="KXG75808.1"/>
    <property type="molecule type" value="Genomic_DNA"/>
</dbReference>
<dbReference type="Pfam" id="PF17854">
    <property type="entry name" value="FtsK_alpha"/>
    <property type="match status" value="1"/>
</dbReference>
<dbReference type="GO" id="GO:0051301">
    <property type="term" value="P:cell division"/>
    <property type="evidence" value="ECO:0007669"/>
    <property type="project" value="UniProtKB-KW"/>
</dbReference>
<dbReference type="GO" id="GO:0005524">
    <property type="term" value="F:ATP binding"/>
    <property type="evidence" value="ECO:0007669"/>
    <property type="project" value="UniProtKB-UniRule"/>
</dbReference>
<evidence type="ECO:0000256" key="9">
    <source>
        <dbReference type="ARBA" id="ARBA00022989"/>
    </source>
</evidence>
<dbReference type="OrthoDB" id="9807790at2"/>
<evidence type="ECO:0000256" key="17">
    <source>
        <dbReference type="SAM" id="Phobius"/>
    </source>
</evidence>
<evidence type="ECO:0000256" key="13">
    <source>
        <dbReference type="ARBA" id="ARBA00024986"/>
    </source>
</evidence>
<dbReference type="GO" id="GO:0003677">
    <property type="term" value="F:DNA binding"/>
    <property type="evidence" value="ECO:0007669"/>
    <property type="project" value="UniProtKB-KW"/>
</dbReference>
<keyword evidence="8 15" id="KW-0067">ATP-binding</keyword>
<comment type="function">
    <text evidence="13">Essential cell division protein that coordinates cell division and chromosome segregation. The N-terminus is involved in assembly of the cell-division machinery. The C-terminus functions as a DNA motor that moves dsDNA in an ATP-dependent manner towards the dif recombination site, which is located within the replication terminus region. Required for activation of the Xer recombinase, allowing activation of chromosome unlinking by recombination.</text>
</comment>
<feature type="transmembrane region" description="Helical" evidence="17">
    <location>
        <begin position="125"/>
        <end position="146"/>
    </location>
</feature>
<dbReference type="InterPro" id="IPR018541">
    <property type="entry name" value="Ftsk_gamma"/>
</dbReference>
<gene>
    <name evidence="19" type="primary">spoIIIE</name>
    <name evidence="19" type="ORF">AN619_15620</name>
</gene>
<dbReference type="Pfam" id="PF01580">
    <property type="entry name" value="FtsK_SpoIIIE"/>
    <property type="match status" value="1"/>
</dbReference>
<dbReference type="SMART" id="SM00382">
    <property type="entry name" value="AAA"/>
    <property type="match status" value="1"/>
</dbReference>
<keyword evidence="9 17" id="KW-1133">Transmembrane helix</keyword>